<evidence type="ECO:0000313" key="1">
    <source>
        <dbReference type="EMBL" id="ACP44831.1"/>
    </source>
</evidence>
<reference evidence="1 2" key="1">
    <citation type="journal article" date="2009" name="Proc. Natl. Acad. Sci. U.S.A.">
        <title>Biogeography of the Sulfolobus islandicus pan-genome.</title>
        <authorList>
            <person name="Reno M.L."/>
            <person name="Held N.L."/>
            <person name="Fields C.J."/>
            <person name="Burke P.V."/>
            <person name="Whitaker R.J."/>
        </authorList>
    </citation>
    <scope>NUCLEOTIDE SEQUENCE [LARGE SCALE GENOMIC DNA]</scope>
    <source>
        <strain evidence="2">Y.G.57.14 / Yellowstone #1</strain>
    </source>
</reference>
<dbReference type="EMBL" id="CP001403">
    <property type="protein sequence ID" value="ACP44831.1"/>
    <property type="molecule type" value="Genomic_DNA"/>
</dbReference>
<name>C3NAS1_SACI7</name>
<dbReference type="HOGENOM" id="CLU_2379559_0_0_2"/>
<protein>
    <submittedName>
        <fullName evidence="1">Uncharacterized protein</fullName>
    </submittedName>
</protein>
<evidence type="ECO:0000313" key="2">
    <source>
        <dbReference type="Proteomes" id="UP000002308"/>
    </source>
</evidence>
<sequence>MHAFLLSIYFRVYSNYIEIKDKKGNDIIVTKGDFNICYNYISRAFSPSFSIIFTLNRSDEGNHKIELRNIGQEDIKKLNKILSENLGITLQLCD</sequence>
<organism evidence="1 2">
    <name type="scientific">Saccharolobus islandicus (strain Y.G.57.14 / Yellowstone #1)</name>
    <name type="common">Sulfolobus islandicus</name>
    <dbReference type="NCBI Taxonomy" id="439386"/>
    <lineage>
        <taxon>Archaea</taxon>
        <taxon>Thermoproteota</taxon>
        <taxon>Thermoprotei</taxon>
        <taxon>Sulfolobales</taxon>
        <taxon>Sulfolobaceae</taxon>
        <taxon>Saccharolobus</taxon>
    </lineage>
</organism>
<dbReference type="AlphaFoldDB" id="C3NAS1"/>
<dbReference type="Proteomes" id="UP000002308">
    <property type="component" value="Chromosome"/>
</dbReference>
<proteinExistence type="predicted"/>
<gene>
    <name evidence="1" type="ordered locus">YG5714_0537</name>
</gene>
<dbReference type="KEGG" id="siy:YG5714_0537"/>
<accession>C3NAS1</accession>